<evidence type="ECO:0000256" key="2">
    <source>
        <dbReference type="SAM" id="MobiDB-lite"/>
    </source>
</evidence>
<dbReference type="GO" id="GO:0005739">
    <property type="term" value="C:mitochondrion"/>
    <property type="evidence" value="ECO:0007669"/>
    <property type="project" value="TreeGrafter"/>
</dbReference>
<dbReference type="GO" id="GO:0045271">
    <property type="term" value="C:respiratory chain complex I"/>
    <property type="evidence" value="ECO:0007669"/>
    <property type="project" value="InterPro"/>
</dbReference>
<comment type="caution">
    <text evidence="3">The sequence shown here is derived from an EMBL/GenBank/DDBJ whole genome shotgun (WGS) entry which is preliminary data.</text>
</comment>
<feature type="non-terminal residue" evidence="3">
    <location>
        <position position="166"/>
    </location>
</feature>
<dbReference type="AlphaFoldDB" id="A0A8J7NFR7"/>
<evidence type="ECO:0000313" key="3">
    <source>
        <dbReference type="EMBL" id="MBN3312395.1"/>
    </source>
</evidence>
<dbReference type="EMBL" id="JAAWVO010005106">
    <property type="protein sequence ID" value="MBN3312395.1"/>
    <property type="molecule type" value="Genomic_DNA"/>
</dbReference>
<feature type="compositionally biased region" description="Polar residues" evidence="2">
    <location>
        <begin position="143"/>
        <end position="152"/>
    </location>
</feature>
<feature type="region of interest" description="Disordered" evidence="2">
    <location>
        <begin position="128"/>
        <end position="166"/>
    </location>
</feature>
<reference evidence="3" key="1">
    <citation type="journal article" date="2021" name="Cell">
        <title>Tracing the genetic footprints of vertebrate landing in non-teleost ray-finned fishes.</title>
        <authorList>
            <person name="Bi X."/>
            <person name="Wang K."/>
            <person name="Yang L."/>
            <person name="Pan H."/>
            <person name="Jiang H."/>
            <person name="Wei Q."/>
            <person name="Fang M."/>
            <person name="Yu H."/>
            <person name="Zhu C."/>
            <person name="Cai Y."/>
            <person name="He Y."/>
            <person name="Gan X."/>
            <person name="Zeng H."/>
            <person name="Yu D."/>
            <person name="Zhu Y."/>
            <person name="Jiang H."/>
            <person name="Qiu Q."/>
            <person name="Yang H."/>
            <person name="Zhang Y.E."/>
            <person name="Wang W."/>
            <person name="Zhu M."/>
            <person name="He S."/>
            <person name="Zhang G."/>
        </authorList>
    </citation>
    <scope>NUCLEOTIDE SEQUENCE</scope>
    <source>
        <strain evidence="3">Allg_001</strain>
    </source>
</reference>
<sequence length="166" mass="19097">MSRIVALIRRKFAIVKQHVGTDHFGNKYYFIPEQKTWTGQTIRAKRIVEATNPKEYEYQEGSIPSEWDAWIRGRKKEPPTIEELLKNERYRDEIKARAKEVADREMALRVEEQEEGLVARPAQVQIKGHASARRFELAGPSEDPTSTANTFEPGSWKPPGDNTTKS</sequence>
<name>A0A8J7NFR7_ATRSP</name>
<evidence type="ECO:0000256" key="1">
    <source>
        <dbReference type="ARBA" id="ARBA00007355"/>
    </source>
</evidence>
<dbReference type="PANTHER" id="PTHR32470:SF2">
    <property type="entry name" value="NADH DEHYDROGENASE [UBIQUINONE] 1 ALPHA SUBCOMPLEX ASSEMBLY FACTOR 2"/>
    <property type="match status" value="1"/>
</dbReference>
<gene>
    <name evidence="3" type="primary">Ndufaf2</name>
    <name evidence="3" type="ORF">GTO95_0015946</name>
</gene>
<dbReference type="GO" id="GO:0032981">
    <property type="term" value="P:mitochondrial respiratory chain complex I assembly"/>
    <property type="evidence" value="ECO:0007669"/>
    <property type="project" value="TreeGrafter"/>
</dbReference>
<dbReference type="InterPro" id="IPR052618">
    <property type="entry name" value="ComplexI_NDUFA12"/>
</dbReference>
<feature type="non-terminal residue" evidence="3">
    <location>
        <position position="1"/>
    </location>
</feature>
<comment type="similarity">
    <text evidence="1">Belongs to the complex I NDUFA12 subunit family.</text>
</comment>
<accession>A0A8J7NFR7</accession>
<proteinExistence type="inferred from homology"/>
<dbReference type="PANTHER" id="PTHR32470">
    <property type="entry name" value="ADH DEHYDROGENASE [UBIQUINONE] 1 ALPHA SUBCOMPLEX ASSEMBLY FACTOR 2"/>
    <property type="match status" value="1"/>
</dbReference>
<organism evidence="3 4">
    <name type="scientific">Atractosteus spatula</name>
    <name type="common">Alligator gar</name>
    <name type="synonym">Lepisosteus spatula</name>
    <dbReference type="NCBI Taxonomy" id="7917"/>
    <lineage>
        <taxon>Eukaryota</taxon>
        <taxon>Metazoa</taxon>
        <taxon>Chordata</taxon>
        <taxon>Craniata</taxon>
        <taxon>Vertebrata</taxon>
        <taxon>Euteleostomi</taxon>
        <taxon>Actinopterygii</taxon>
        <taxon>Neopterygii</taxon>
        <taxon>Holostei</taxon>
        <taxon>Semionotiformes</taxon>
        <taxon>Lepisosteidae</taxon>
        <taxon>Atractosteus</taxon>
    </lineage>
</organism>
<evidence type="ECO:0000313" key="4">
    <source>
        <dbReference type="Proteomes" id="UP000736164"/>
    </source>
</evidence>
<dbReference type="InterPro" id="IPR007763">
    <property type="entry name" value="NDUFA12"/>
</dbReference>
<dbReference type="Proteomes" id="UP000736164">
    <property type="component" value="Unassembled WGS sequence"/>
</dbReference>
<protein>
    <submittedName>
        <fullName evidence="3">NDUF2 factor</fullName>
    </submittedName>
</protein>
<dbReference type="Pfam" id="PF05071">
    <property type="entry name" value="NDUFA12"/>
    <property type="match status" value="1"/>
</dbReference>
<keyword evidence="4" id="KW-1185">Reference proteome</keyword>